<dbReference type="InterPro" id="IPR011545">
    <property type="entry name" value="DEAD/DEAH_box_helicase_dom"/>
</dbReference>
<dbReference type="Gene3D" id="2.40.10.170">
    <property type="match status" value="1"/>
</dbReference>
<evidence type="ECO:0000256" key="3">
    <source>
        <dbReference type="ARBA" id="ARBA00022763"/>
    </source>
</evidence>
<keyword evidence="4 9" id="KW-0378">Hydrolase</keyword>
<dbReference type="GO" id="GO:0005737">
    <property type="term" value="C:cytoplasm"/>
    <property type="evidence" value="ECO:0007669"/>
    <property type="project" value="UniProtKB-SubCell"/>
</dbReference>
<dbReference type="Proteomes" id="UP000886780">
    <property type="component" value="Unassembled WGS sequence"/>
</dbReference>
<evidence type="ECO:0000256" key="9">
    <source>
        <dbReference type="HAMAP-Rule" id="MF_00969"/>
    </source>
</evidence>
<dbReference type="SUPFAM" id="SSF141259">
    <property type="entry name" value="CarD-like"/>
    <property type="match status" value="1"/>
</dbReference>
<reference evidence="12" key="2">
    <citation type="submission" date="2021-04" db="EMBL/GenBank/DDBJ databases">
        <authorList>
            <person name="Gilroy R."/>
        </authorList>
    </citation>
    <scope>NUCLEOTIDE SEQUENCE</scope>
    <source>
        <strain evidence="12">ChiGjej4B4-12881</strain>
    </source>
</reference>
<dbReference type="SMART" id="SM01058">
    <property type="entry name" value="CarD_TRCF"/>
    <property type="match status" value="1"/>
</dbReference>
<comment type="subcellular location">
    <subcellularLocation>
        <location evidence="9">Cytoplasm</location>
    </subcellularLocation>
</comment>
<dbReference type="Pfam" id="PF00271">
    <property type="entry name" value="Helicase_C"/>
    <property type="match status" value="1"/>
</dbReference>
<dbReference type="HAMAP" id="MF_00969">
    <property type="entry name" value="TRCF"/>
    <property type="match status" value="1"/>
</dbReference>
<dbReference type="Pfam" id="PF02559">
    <property type="entry name" value="CarD_TRCF_RID"/>
    <property type="match status" value="1"/>
</dbReference>
<dbReference type="Gene3D" id="3.40.50.300">
    <property type="entry name" value="P-loop containing nucleotide triphosphate hydrolases"/>
    <property type="match status" value="2"/>
</dbReference>
<comment type="similarity">
    <text evidence="9">In the N-terminal section; belongs to the UvrB family.</text>
</comment>
<proteinExistence type="inferred from homology"/>
<dbReference type="SMART" id="SM00982">
    <property type="entry name" value="TRCF"/>
    <property type="match status" value="1"/>
</dbReference>
<organism evidence="12 13">
    <name type="scientific">Candidatus Lachnoclostridium stercoripullorum</name>
    <dbReference type="NCBI Taxonomy" id="2838635"/>
    <lineage>
        <taxon>Bacteria</taxon>
        <taxon>Bacillati</taxon>
        <taxon>Bacillota</taxon>
        <taxon>Clostridia</taxon>
        <taxon>Lachnospirales</taxon>
        <taxon>Lachnospiraceae</taxon>
    </lineage>
</organism>
<name>A0A9D1W3H4_9FIRM</name>
<dbReference type="GO" id="GO:0003678">
    <property type="term" value="F:DNA helicase activity"/>
    <property type="evidence" value="ECO:0007669"/>
    <property type="project" value="TreeGrafter"/>
</dbReference>
<dbReference type="InterPro" id="IPR037235">
    <property type="entry name" value="TRCF-like_C_D7"/>
</dbReference>
<dbReference type="AlphaFoldDB" id="A0A9D1W3H4"/>
<keyword evidence="3 9" id="KW-0227">DNA damage</keyword>
<dbReference type="Gene3D" id="3.40.50.11180">
    <property type="match status" value="1"/>
</dbReference>
<dbReference type="PANTHER" id="PTHR47964:SF1">
    <property type="entry name" value="ATP-DEPENDENT DNA HELICASE HOMOLOG RECG, CHLOROPLASTIC"/>
    <property type="match status" value="1"/>
</dbReference>
<dbReference type="SMART" id="SM00490">
    <property type="entry name" value="HELICc"/>
    <property type="match status" value="1"/>
</dbReference>
<dbReference type="InterPro" id="IPR027417">
    <property type="entry name" value="P-loop_NTPase"/>
</dbReference>
<dbReference type="InterPro" id="IPR014001">
    <property type="entry name" value="Helicase_ATP-bd"/>
</dbReference>
<dbReference type="Pfam" id="PF03461">
    <property type="entry name" value="TRCF"/>
    <property type="match status" value="1"/>
</dbReference>
<comment type="caution">
    <text evidence="12">The sequence shown here is derived from an EMBL/GenBank/DDBJ whole genome shotgun (WGS) entry which is preliminary data.</text>
</comment>
<dbReference type="GO" id="GO:0005524">
    <property type="term" value="F:ATP binding"/>
    <property type="evidence" value="ECO:0007669"/>
    <property type="project" value="UniProtKB-UniRule"/>
</dbReference>
<dbReference type="Pfam" id="PF00270">
    <property type="entry name" value="DEAD"/>
    <property type="match status" value="1"/>
</dbReference>
<dbReference type="PANTHER" id="PTHR47964">
    <property type="entry name" value="ATP-DEPENDENT DNA HELICASE HOMOLOG RECG, CHLOROPLASTIC"/>
    <property type="match status" value="1"/>
</dbReference>
<keyword evidence="1 9" id="KW-0963">Cytoplasm</keyword>
<dbReference type="SMART" id="SM00487">
    <property type="entry name" value="DEXDc"/>
    <property type="match status" value="1"/>
</dbReference>
<feature type="domain" description="Helicase C-terminal" evidence="11">
    <location>
        <begin position="813"/>
        <end position="979"/>
    </location>
</feature>
<protein>
    <recommendedName>
        <fullName evidence="9">Transcription-repair-coupling factor</fullName>
        <shortName evidence="9">TRCF</shortName>
        <ecNumber evidence="9">3.6.4.-</ecNumber>
    </recommendedName>
</protein>
<dbReference type="InterPro" id="IPR005118">
    <property type="entry name" value="TRCF_C"/>
</dbReference>
<evidence type="ECO:0000256" key="4">
    <source>
        <dbReference type="ARBA" id="ARBA00022801"/>
    </source>
</evidence>
<evidence type="ECO:0000256" key="8">
    <source>
        <dbReference type="ARBA" id="ARBA00023204"/>
    </source>
</evidence>
<dbReference type="NCBIfam" id="TIGR00580">
    <property type="entry name" value="mfd"/>
    <property type="match status" value="1"/>
</dbReference>
<dbReference type="GO" id="GO:0006355">
    <property type="term" value="P:regulation of DNA-templated transcription"/>
    <property type="evidence" value="ECO:0007669"/>
    <property type="project" value="UniProtKB-UniRule"/>
</dbReference>
<dbReference type="InterPro" id="IPR041471">
    <property type="entry name" value="UvrB_inter"/>
</dbReference>
<evidence type="ECO:0000256" key="6">
    <source>
        <dbReference type="ARBA" id="ARBA00022840"/>
    </source>
</evidence>
<dbReference type="SUPFAM" id="SSF143517">
    <property type="entry name" value="TRCF domain-like"/>
    <property type="match status" value="1"/>
</dbReference>
<evidence type="ECO:0000256" key="2">
    <source>
        <dbReference type="ARBA" id="ARBA00022741"/>
    </source>
</evidence>
<dbReference type="GO" id="GO:0016787">
    <property type="term" value="F:hydrolase activity"/>
    <property type="evidence" value="ECO:0007669"/>
    <property type="project" value="UniProtKB-KW"/>
</dbReference>
<dbReference type="Pfam" id="PF17757">
    <property type="entry name" value="UvrB_inter"/>
    <property type="match status" value="1"/>
</dbReference>
<gene>
    <name evidence="9 12" type="primary">mfd</name>
    <name evidence="12" type="ORF">IAA28_01655</name>
</gene>
<dbReference type="InterPro" id="IPR047112">
    <property type="entry name" value="RecG/Mfd"/>
</dbReference>
<comment type="similarity">
    <text evidence="9">In the C-terminal section; belongs to the helicase family. RecG subfamily.</text>
</comment>
<dbReference type="GO" id="GO:0003684">
    <property type="term" value="F:damaged DNA binding"/>
    <property type="evidence" value="ECO:0007669"/>
    <property type="project" value="InterPro"/>
</dbReference>
<dbReference type="InterPro" id="IPR001650">
    <property type="entry name" value="Helicase_C-like"/>
</dbReference>
<accession>A0A9D1W3H4</accession>
<evidence type="ECO:0000259" key="11">
    <source>
        <dbReference type="PROSITE" id="PS51194"/>
    </source>
</evidence>
<dbReference type="PROSITE" id="PS51192">
    <property type="entry name" value="HELICASE_ATP_BIND_1"/>
    <property type="match status" value="1"/>
</dbReference>
<keyword evidence="8 9" id="KW-0234">DNA repair</keyword>
<dbReference type="CDD" id="cd17991">
    <property type="entry name" value="DEXHc_TRCF"/>
    <property type="match status" value="1"/>
</dbReference>
<dbReference type="InterPro" id="IPR003711">
    <property type="entry name" value="CarD-like/TRCF_RID"/>
</dbReference>
<evidence type="ECO:0000256" key="5">
    <source>
        <dbReference type="ARBA" id="ARBA00022806"/>
    </source>
</evidence>
<dbReference type="InterPro" id="IPR036101">
    <property type="entry name" value="CarD-like/TRCF_RID_sf"/>
</dbReference>
<comment type="function">
    <text evidence="9">Couples transcription and DNA repair by recognizing RNA polymerase (RNAP) stalled at DNA lesions. Mediates ATP-dependent release of RNAP and its truncated transcript from the DNA, and recruitment of nucleotide excision repair machinery to the damaged site.</text>
</comment>
<feature type="domain" description="Helicase ATP-binding" evidence="10">
    <location>
        <begin position="643"/>
        <end position="804"/>
    </location>
</feature>
<keyword evidence="5" id="KW-0347">Helicase</keyword>
<dbReference type="PROSITE" id="PS51194">
    <property type="entry name" value="HELICASE_CTER"/>
    <property type="match status" value="1"/>
</dbReference>
<keyword evidence="6 9" id="KW-0067">ATP-binding</keyword>
<evidence type="ECO:0000313" key="13">
    <source>
        <dbReference type="Proteomes" id="UP000886780"/>
    </source>
</evidence>
<dbReference type="EC" id="3.6.4.-" evidence="9"/>
<evidence type="ECO:0000256" key="1">
    <source>
        <dbReference type="ARBA" id="ARBA00022490"/>
    </source>
</evidence>
<evidence type="ECO:0000313" key="12">
    <source>
        <dbReference type="EMBL" id="HIX51493.1"/>
    </source>
</evidence>
<dbReference type="InterPro" id="IPR004576">
    <property type="entry name" value="Mfd"/>
</dbReference>
<dbReference type="Gene3D" id="3.30.2060.10">
    <property type="entry name" value="Penicillin-binding protein 1b domain"/>
    <property type="match status" value="1"/>
</dbReference>
<dbReference type="GO" id="GO:0000716">
    <property type="term" value="P:transcription-coupled nucleotide-excision repair, DNA damage recognition"/>
    <property type="evidence" value="ECO:0007669"/>
    <property type="project" value="UniProtKB-UniRule"/>
</dbReference>
<dbReference type="EMBL" id="DXEU01000027">
    <property type="protein sequence ID" value="HIX51493.1"/>
    <property type="molecule type" value="Genomic_DNA"/>
</dbReference>
<reference evidence="12" key="1">
    <citation type="journal article" date="2021" name="PeerJ">
        <title>Extensive microbial diversity within the chicken gut microbiome revealed by metagenomics and culture.</title>
        <authorList>
            <person name="Gilroy R."/>
            <person name="Ravi A."/>
            <person name="Getino M."/>
            <person name="Pursley I."/>
            <person name="Horton D.L."/>
            <person name="Alikhan N.F."/>
            <person name="Baker D."/>
            <person name="Gharbi K."/>
            <person name="Hall N."/>
            <person name="Watson M."/>
            <person name="Adriaenssens E.M."/>
            <person name="Foster-Nyarko E."/>
            <person name="Jarju S."/>
            <person name="Secka A."/>
            <person name="Antonio M."/>
            <person name="Oren A."/>
            <person name="Chaudhuri R.R."/>
            <person name="La Ragione R."/>
            <person name="Hildebrand F."/>
            <person name="Pallen M.J."/>
        </authorList>
    </citation>
    <scope>NUCLEOTIDE SEQUENCE</scope>
    <source>
        <strain evidence="12">ChiGjej4B4-12881</strain>
    </source>
</reference>
<evidence type="ECO:0000259" key="10">
    <source>
        <dbReference type="PROSITE" id="PS51192"/>
    </source>
</evidence>
<evidence type="ECO:0000256" key="7">
    <source>
        <dbReference type="ARBA" id="ARBA00023125"/>
    </source>
</evidence>
<keyword evidence="7 9" id="KW-0238">DNA-binding</keyword>
<dbReference type="Gene3D" id="3.90.1150.50">
    <property type="entry name" value="Transcription-repair-coupling factor, D7 domain"/>
    <property type="match status" value="1"/>
</dbReference>
<sequence length="1176" mass="134879">MRDVFANPLRELKEFEDLKAGLEAGKGPVQVSGCMDSQKVHLMYEASREVPWKLVVAADGNRAQEIYDDFRYFEPNTWLYPAKDLLFYSADIHGNLMVKQRLSVLKHLMEDRGGVVVTTVDGLMDHLVPLELLCAQAVTVESGQEMDLEEWREKLVALGYERLPQVDGMGQFSIRGGILDIFPLTEEMPVRIELWDTEVDSIRTFDLESQRSVEQLEKITIYPASEMVLTKDRIERGMEKISREEKKFEKALRDQMKTEEAHRIKTVTGEVLDGLREGWKTHGLDGFLRYFYEETVSFLDYFPAGQTAVFLDEPARLQERGETVELEFRESMGHRLEHGYLLPGQTDLLCGVKEVLARAQTGRAVYLTALEQKLPGMTVNGRCHIDARNINSYQTSFEVLIKDLRRWKKEKYRIILLSGSRTRASRLAGDLREYELSAFCTDDPDRQVQPGEILVTYGNLHRGFEYPMIKFIVLTEGDMFGAEKKKKRRKKTAYEGRKIQSFTELSVGDYVVHEDHGLGIYRGIEKIERDRVVKDYIKIEYGDGGNLYLPATKLEGIQKYAGSDAKAPKLNKLGGEQWNKTKTRVKGAVREIAKDLVQLYAARQNSDGFQCGPDTVWQREFEEMFPYEETDDQLDAIEATKKDMESRKIMDRLICGDVGYGKTEVALRAAFKEVQESRQVVYLAPTTILAQQIYNTFVQRMKDFPVRVDLMSRFRTPAEQKKTLEDLKKGMVDILIGTHRVLSKDVVFKNLGLLIIDEEQRFGVTHKEKIKQMKKNVDVLTLTATPIPRTLHMSLIGIRDMSVLEEPPVDRVPIQTYVMEYNDEMVREAIQRELARGGQVYYVYNRVNDITEVASHVASLVPEANVVFAHGQMHERELEKIMLDFVDGEIDVLVSTTIIETGLDIPNANTMIIHDADRMGLSQLYQLRGRVGRSNRTAYAFLMYKRDKMLREEAEKRLQAIREFTELGSGIKIAMRDLEIRGAGNILGAEQHGHMEAVGYDLYCKLLNQAVQALKGGQPEEEEFETSVDCDIDAYIPPSYIRNEYQKLDIYKRISGIENEDEYMDMQDELLDRFGDIPRPVENLLRIAALKAEAHRAYVTEVYINRQEVRLTMYPKAKLKVEGIPELVARYRGDLKFQAGEAPVIHFIDQRNKNKDCDAMMERAKELLEALGGLVE</sequence>
<keyword evidence="2 9" id="KW-0547">Nucleotide-binding</keyword>
<dbReference type="SUPFAM" id="SSF52540">
    <property type="entry name" value="P-loop containing nucleoside triphosphate hydrolases"/>
    <property type="match status" value="3"/>
</dbReference>